<evidence type="ECO:0000256" key="7">
    <source>
        <dbReference type="SAM" id="Phobius"/>
    </source>
</evidence>
<dbReference type="PANTHER" id="PTHR11403:SF6">
    <property type="entry name" value="NITRIC OXIDE REDUCTASE SUBUNIT E"/>
    <property type="match status" value="1"/>
</dbReference>
<dbReference type="Pfam" id="PF00510">
    <property type="entry name" value="COX3"/>
    <property type="match status" value="1"/>
</dbReference>
<dbReference type="InterPro" id="IPR000298">
    <property type="entry name" value="Cyt_c_oxidase-like_su3"/>
</dbReference>
<feature type="transmembrane region" description="Helical" evidence="7">
    <location>
        <begin position="82"/>
        <end position="99"/>
    </location>
</feature>
<name>A0ABU3W0M5_9GAMM</name>
<feature type="transmembrane region" description="Helical" evidence="7">
    <location>
        <begin position="166"/>
        <end position="185"/>
    </location>
</feature>
<evidence type="ECO:0000256" key="3">
    <source>
        <dbReference type="ARBA" id="ARBA00022692"/>
    </source>
</evidence>
<evidence type="ECO:0000256" key="2">
    <source>
        <dbReference type="ARBA" id="ARBA00010581"/>
    </source>
</evidence>
<protein>
    <submittedName>
        <fullName evidence="9">Cytochrome c oxidase subunit 3</fullName>
    </submittedName>
</protein>
<accession>A0ABU3W0M5</accession>
<feature type="domain" description="Heme-copper oxidase subunit III family profile" evidence="8">
    <location>
        <begin position="1"/>
        <end position="186"/>
    </location>
</feature>
<feature type="transmembrane region" description="Helical" evidence="7">
    <location>
        <begin position="53"/>
        <end position="75"/>
    </location>
</feature>
<keyword evidence="10" id="KW-1185">Reference proteome</keyword>
<gene>
    <name evidence="9" type="ORF">RYS15_15495</name>
</gene>
<dbReference type="PROSITE" id="PS50253">
    <property type="entry name" value="COX3"/>
    <property type="match status" value="1"/>
</dbReference>
<feature type="transmembrane region" description="Helical" evidence="7">
    <location>
        <begin position="12"/>
        <end position="33"/>
    </location>
</feature>
<dbReference type="InterPro" id="IPR035973">
    <property type="entry name" value="Cyt_c_oxidase_su3-like_sf"/>
</dbReference>
<dbReference type="PANTHER" id="PTHR11403">
    <property type="entry name" value="CYTOCHROME C OXIDASE SUBUNIT III"/>
    <property type="match status" value="1"/>
</dbReference>
<keyword evidence="3 6" id="KW-0812">Transmembrane</keyword>
<keyword evidence="5 7" id="KW-0472">Membrane</keyword>
<sequence>MTRPRYLPGDLAVWLLILAELAVFALLFVGFAVARAFDPATFAAGRAELHPGVGLASTLSLIVASYLVATATVGYRRGRDGTAVRLWLALLVSLAYTLGKLWEYGQLYGAGYHLGSDTFFMFYFFLTFFHFLHVVVGQGVLLALARKARRPWQDDRDTNAMESGACYWHMVDLVWLALFPLLYVVA</sequence>
<dbReference type="Gene3D" id="1.20.120.80">
    <property type="entry name" value="Cytochrome c oxidase, subunit III, four-helix bundle"/>
    <property type="match status" value="1"/>
</dbReference>
<keyword evidence="4 7" id="KW-1133">Transmembrane helix</keyword>
<evidence type="ECO:0000256" key="1">
    <source>
        <dbReference type="ARBA" id="ARBA00004141"/>
    </source>
</evidence>
<dbReference type="EMBL" id="JAWIIJ010000011">
    <property type="protein sequence ID" value="MDV2080089.1"/>
    <property type="molecule type" value="Genomic_DNA"/>
</dbReference>
<comment type="caution">
    <text evidence="9">The sequence shown here is derived from an EMBL/GenBank/DDBJ whole genome shotgun (WGS) entry which is preliminary data.</text>
</comment>
<dbReference type="InterPro" id="IPR024791">
    <property type="entry name" value="Cyt_c/ubiquinol_Oxase_su3"/>
</dbReference>
<comment type="subcellular location">
    <subcellularLocation>
        <location evidence="6">Cell membrane</location>
        <topology evidence="6">Multi-pass membrane protein</topology>
    </subcellularLocation>
    <subcellularLocation>
        <location evidence="1">Membrane</location>
        <topology evidence="1">Multi-pass membrane protein</topology>
    </subcellularLocation>
</comment>
<feature type="transmembrane region" description="Helical" evidence="7">
    <location>
        <begin position="119"/>
        <end position="145"/>
    </location>
</feature>
<evidence type="ECO:0000259" key="8">
    <source>
        <dbReference type="PROSITE" id="PS50253"/>
    </source>
</evidence>
<evidence type="ECO:0000256" key="6">
    <source>
        <dbReference type="RuleBase" id="RU003376"/>
    </source>
</evidence>
<dbReference type="InterPro" id="IPR013833">
    <property type="entry name" value="Cyt_c_oxidase_su3_a-hlx"/>
</dbReference>
<proteinExistence type="inferred from homology"/>
<evidence type="ECO:0000313" key="9">
    <source>
        <dbReference type="EMBL" id="MDV2080089.1"/>
    </source>
</evidence>
<evidence type="ECO:0000256" key="5">
    <source>
        <dbReference type="ARBA" id="ARBA00023136"/>
    </source>
</evidence>
<dbReference type="Proteomes" id="UP001269819">
    <property type="component" value="Unassembled WGS sequence"/>
</dbReference>
<evidence type="ECO:0000313" key="10">
    <source>
        <dbReference type="Proteomes" id="UP001269819"/>
    </source>
</evidence>
<comment type="similarity">
    <text evidence="2 6">Belongs to the cytochrome c oxidase subunit 3 family.</text>
</comment>
<evidence type="ECO:0000256" key="4">
    <source>
        <dbReference type="ARBA" id="ARBA00022989"/>
    </source>
</evidence>
<dbReference type="SUPFAM" id="SSF81452">
    <property type="entry name" value="Cytochrome c oxidase subunit III-like"/>
    <property type="match status" value="1"/>
</dbReference>
<reference evidence="9 10" key="1">
    <citation type="submission" date="2023-10" db="EMBL/GenBank/DDBJ databases">
        <title>Characteristics and mechanism of a salt-tolerant marine origin heterotrophic nitrifying- aerobic denitrifying bacteria Marinobacter xestospongiae HN1.</title>
        <authorList>
            <person name="Qi R."/>
        </authorList>
    </citation>
    <scope>NUCLEOTIDE SEQUENCE [LARGE SCALE GENOMIC DNA]</scope>
    <source>
        <strain evidence="9 10">HN1</strain>
    </source>
</reference>
<dbReference type="RefSeq" id="WP_248163279.1">
    <property type="nucleotide sequence ID" value="NZ_BAABBC010000010.1"/>
</dbReference>
<organism evidence="9 10">
    <name type="scientific">Marinobacter xestospongiae</name>
    <dbReference type="NCBI Taxonomy" id="994319"/>
    <lineage>
        <taxon>Bacteria</taxon>
        <taxon>Pseudomonadati</taxon>
        <taxon>Pseudomonadota</taxon>
        <taxon>Gammaproteobacteria</taxon>
        <taxon>Pseudomonadales</taxon>
        <taxon>Marinobacteraceae</taxon>
        <taxon>Marinobacter</taxon>
    </lineage>
</organism>